<evidence type="ECO:0000313" key="2">
    <source>
        <dbReference type="Proteomes" id="UP001642540"/>
    </source>
</evidence>
<accession>A0ABP1RHR4</accession>
<proteinExistence type="predicted"/>
<reference evidence="1 2" key="1">
    <citation type="submission" date="2024-08" db="EMBL/GenBank/DDBJ databases">
        <authorList>
            <person name="Cucini C."/>
            <person name="Frati F."/>
        </authorList>
    </citation>
    <scope>NUCLEOTIDE SEQUENCE [LARGE SCALE GENOMIC DNA]</scope>
</reference>
<comment type="caution">
    <text evidence="1">The sequence shown here is derived from an EMBL/GenBank/DDBJ whole genome shotgun (WGS) entry which is preliminary data.</text>
</comment>
<dbReference type="EMBL" id="CAXLJM020000075">
    <property type="protein sequence ID" value="CAL8128564.1"/>
    <property type="molecule type" value="Genomic_DNA"/>
</dbReference>
<evidence type="ECO:0000313" key="1">
    <source>
        <dbReference type="EMBL" id="CAL8128564.1"/>
    </source>
</evidence>
<organism evidence="1 2">
    <name type="scientific">Orchesella dallaii</name>
    <dbReference type="NCBI Taxonomy" id="48710"/>
    <lineage>
        <taxon>Eukaryota</taxon>
        <taxon>Metazoa</taxon>
        <taxon>Ecdysozoa</taxon>
        <taxon>Arthropoda</taxon>
        <taxon>Hexapoda</taxon>
        <taxon>Collembola</taxon>
        <taxon>Entomobryomorpha</taxon>
        <taxon>Entomobryoidea</taxon>
        <taxon>Orchesellidae</taxon>
        <taxon>Orchesellinae</taxon>
        <taxon>Orchesella</taxon>
    </lineage>
</organism>
<protein>
    <submittedName>
        <fullName evidence="1">Uncharacterized protein</fullName>
    </submittedName>
</protein>
<sequence>MQDCQIGVLKFKFYPKLTIIEDMSCPNYSEIFKTGRGLNGYNGVKELYDIRFYQRKKRESEAQGRKTCLIVMKAMEISDTKYQQKNRESEAQEKGTCLRMIKAQTTSDTEYSSQKLKICLVINQKGCRAHLRTKLNFSKLIEQPKTQSNE</sequence>
<gene>
    <name evidence="1" type="ORF">ODALV1_LOCUS22329</name>
</gene>
<name>A0ABP1RHR4_9HEXA</name>
<dbReference type="Proteomes" id="UP001642540">
    <property type="component" value="Unassembled WGS sequence"/>
</dbReference>
<keyword evidence="2" id="KW-1185">Reference proteome</keyword>